<accession>A0A9D2K0U9</accession>
<evidence type="ECO:0000259" key="1">
    <source>
        <dbReference type="Pfam" id="PF19909"/>
    </source>
</evidence>
<reference evidence="2" key="2">
    <citation type="submission" date="2021-04" db="EMBL/GenBank/DDBJ databases">
        <authorList>
            <person name="Gilroy R."/>
        </authorList>
    </citation>
    <scope>NUCLEOTIDE SEQUENCE</scope>
    <source>
        <strain evidence="2">CHK196-3914</strain>
    </source>
</reference>
<dbReference type="EMBL" id="DXAY01000103">
    <property type="protein sequence ID" value="HIZ74451.1"/>
    <property type="molecule type" value="Genomic_DNA"/>
</dbReference>
<reference evidence="2" key="1">
    <citation type="journal article" date="2021" name="PeerJ">
        <title>Extensive microbial diversity within the chicken gut microbiome revealed by metagenomics and culture.</title>
        <authorList>
            <person name="Gilroy R."/>
            <person name="Ravi A."/>
            <person name="Getino M."/>
            <person name="Pursley I."/>
            <person name="Horton D.L."/>
            <person name="Alikhan N.F."/>
            <person name="Baker D."/>
            <person name="Gharbi K."/>
            <person name="Hall N."/>
            <person name="Watson M."/>
            <person name="Adriaenssens E.M."/>
            <person name="Foster-Nyarko E."/>
            <person name="Jarju S."/>
            <person name="Secka A."/>
            <person name="Antonio M."/>
            <person name="Oren A."/>
            <person name="Chaudhuri R.R."/>
            <person name="La Ragione R."/>
            <person name="Hildebrand F."/>
            <person name="Pallen M.J."/>
        </authorList>
    </citation>
    <scope>NUCLEOTIDE SEQUENCE</scope>
    <source>
        <strain evidence="2">CHK196-3914</strain>
    </source>
</reference>
<comment type="caution">
    <text evidence="2">The sequence shown here is derived from an EMBL/GenBank/DDBJ whole genome shotgun (WGS) entry which is preliminary data.</text>
</comment>
<dbReference type="Proteomes" id="UP000824116">
    <property type="component" value="Unassembled WGS sequence"/>
</dbReference>
<name>A0A9D2K0U9_9FIRM</name>
<proteinExistence type="predicted"/>
<dbReference type="InterPro" id="IPR045962">
    <property type="entry name" value="DUF6382"/>
</dbReference>
<evidence type="ECO:0000313" key="3">
    <source>
        <dbReference type="Proteomes" id="UP000824116"/>
    </source>
</evidence>
<protein>
    <recommendedName>
        <fullName evidence="1">DUF6382 domain-containing protein</fullName>
    </recommendedName>
</protein>
<dbReference type="AlphaFoldDB" id="A0A9D2K0U9"/>
<gene>
    <name evidence="2" type="ORF">H9723_04305</name>
</gene>
<organism evidence="2 3">
    <name type="scientific">Candidatus Mediterraneibacter stercoravium</name>
    <dbReference type="NCBI Taxonomy" id="2838685"/>
    <lineage>
        <taxon>Bacteria</taxon>
        <taxon>Bacillati</taxon>
        <taxon>Bacillota</taxon>
        <taxon>Clostridia</taxon>
        <taxon>Lachnospirales</taxon>
        <taxon>Lachnospiraceae</taxon>
        <taxon>Mediterraneibacter</taxon>
    </lineage>
</organism>
<evidence type="ECO:0000313" key="2">
    <source>
        <dbReference type="EMBL" id="HIZ74451.1"/>
    </source>
</evidence>
<dbReference type="Pfam" id="PF19909">
    <property type="entry name" value="DUF6382"/>
    <property type="match status" value="1"/>
</dbReference>
<feature type="domain" description="DUF6382" evidence="1">
    <location>
        <begin position="11"/>
        <end position="170"/>
    </location>
</feature>
<sequence length="266" mass="31511">MDELKTEIREEKDWNQSCLYIEVPVPYEEDYEIRMIRNNDIPGLLKVTGIGSEGKSRYAYHTGGYISLAKKFEKETVDRDMIMEFTCQFIETVNAVRDYILDPDGILLAPEYIYVKEGRYKFCYLPMSYRCLKNSFHEMTEFFVKKLDYRDTEGIFLAYILHRSTLQEEYDLRAILDEYISEEKKRREEQKQKEDISDGTIFTVEDEGEEAVEKIYTVRPDDPSAMEEKKRYGPIRKMIGKIRTGRWGNWQDLITEIDGQDIDGHL</sequence>